<evidence type="ECO:0000256" key="4">
    <source>
        <dbReference type="ARBA" id="ARBA00006825"/>
    </source>
</evidence>
<dbReference type="UniPathway" id="UPA00056">
    <property type="reaction ID" value="UER00092"/>
</dbReference>
<evidence type="ECO:0000256" key="7">
    <source>
        <dbReference type="ARBA" id="ARBA00022857"/>
    </source>
</evidence>
<organism evidence="15">
    <name type="scientific">hydrothermal vent metagenome</name>
    <dbReference type="NCBI Taxonomy" id="652676"/>
    <lineage>
        <taxon>unclassified sequences</taxon>
        <taxon>metagenomes</taxon>
        <taxon>ecological metagenomes</taxon>
    </lineage>
</organism>
<evidence type="ECO:0000313" key="15">
    <source>
        <dbReference type="EMBL" id="VAX37413.1"/>
    </source>
</evidence>
<comment type="cofactor">
    <cofactor evidence="2">
        <name>Mg(2+)</name>
        <dbReference type="ChEBI" id="CHEBI:18420"/>
    </cofactor>
</comment>
<dbReference type="Gene3D" id="1.10.1740.10">
    <property type="match status" value="1"/>
</dbReference>
<dbReference type="NCBIfam" id="TIGR00243">
    <property type="entry name" value="Dxr"/>
    <property type="match status" value="1"/>
</dbReference>
<evidence type="ECO:0000256" key="9">
    <source>
        <dbReference type="ARBA" id="ARBA00023211"/>
    </source>
</evidence>
<dbReference type="InterPro" id="IPR003821">
    <property type="entry name" value="DXP_reductoisomerase"/>
</dbReference>
<sequence length="393" mass="42649">MSDVEKKNVVVLGATGSIGTSSLEIFSAGHINANLVGISAHSKWEELAKQSQLFRPRWAVLSDETLEGKSGTDKIDLGKFASETEVLFGQEGIETIATADDVDVVISGIVGAAGLHGTWAAVKAGKTIGLANKETMVVAGPLVMALAKKSGATIIPVDSEHSAIFQALHSGHRNEVKRIVLTASGGPFRGYSKKQLEQVTVEDALKHPTWQMGPKITVDSATMMNKALEMIEAKWLFGLEDDQIEVVVHPQSIVHSFVEFIDGSVIAQLSPPDMKLPIQYAITYPLRKKGISPCIDWGSPFSLQFDIPDEDVFPALSLGREVIRKGGSCGAVLNAANELAVELFLSGKLQFKDIPRVCRAALDLHNFDPSPSLDELIRLDRWIRKEIPTWTSF</sequence>
<evidence type="ECO:0000256" key="1">
    <source>
        <dbReference type="ARBA" id="ARBA00001936"/>
    </source>
</evidence>
<evidence type="ECO:0000256" key="6">
    <source>
        <dbReference type="ARBA" id="ARBA00022723"/>
    </source>
</evidence>
<dbReference type="GO" id="GO:0070402">
    <property type="term" value="F:NADPH binding"/>
    <property type="evidence" value="ECO:0007669"/>
    <property type="project" value="InterPro"/>
</dbReference>
<dbReference type="PANTHER" id="PTHR30525:SF0">
    <property type="entry name" value="1-DEOXY-D-XYLULOSE 5-PHOSPHATE REDUCTOISOMERASE, CHLOROPLASTIC"/>
    <property type="match status" value="1"/>
</dbReference>
<dbReference type="AlphaFoldDB" id="A0A3B1DKV7"/>
<name>A0A3B1DKV7_9ZZZZ</name>
<dbReference type="GO" id="GO:0030604">
    <property type="term" value="F:1-deoxy-D-xylulose-5-phosphate reductoisomerase activity"/>
    <property type="evidence" value="ECO:0007669"/>
    <property type="project" value="UniProtKB-EC"/>
</dbReference>
<dbReference type="GO" id="GO:0030145">
    <property type="term" value="F:manganese ion binding"/>
    <property type="evidence" value="ECO:0007669"/>
    <property type="project" value="TreeGrafter"/>
</dbReference>
<keyword evidence="15" id="KW-0413">Isomerase</keyword>
<feature type="domain" description="DXP reductoisomerase C-terminal" evidence="14">
    <location>
        <begin position="269"/>
        <end position="385"/>
    </location>
</feature>
<dbReference type="Pfam" id="PF08436">
    <property type="entry name" value="DXP_redisom_C"/>
    <property type="match status" value="1"/>
</dbReference>
<dbReference type="EC" id="1.1.1.267" evidence="5"/>
<evidence type="ECO:0000256" key="8">
    <source>
        <dbReference type="ARBA" id="ARBA00023002"/>
    </source>
</evidence>
<dbReference type="EMBL" id="UOGL01000120">
    <property type="protein sequence ID" value="VAX37413.1"/>
    <property type="molecule type" value="Genomic_DNA"/>
</dbReference>
<feature type="domain" description="1-deoxy-D-xylulose 5-phosphate reductoisomerase N-terminal" evidence="12">
    <location>
        <begin position="9"/>
        <end position="140"/>
    </location>
</feature>
<dbReference type="InterPro" id="IPR013512">
    <property type="entry name" value="DXP_reductoisomerase_N"/>
</dbReference>
<reference evidence="15" key="1">
    <citation type="submission" date="2018-06" db="EMBL/GenBank/DDBJ databases">
        <authorList>
            <person name="Zhirakovskaya E."/>
        </authorList>
    </citation>
    <scope>NUCLEOTIDE SEQUENCE</scope>
</reference>
<dbReference type="InterPro" id="IPR036291">
    <property type="entry name" value="NAD(P)-bd_dom_sf"/>
</dbReference>
<dbReference type="InterPro" id="IPR036169">
    <property type="entry name" value="DXPR_C_sf"/>
</dbReference>
<evidence type="ECO:0000256" key="11">
    <source>
        <dbReference type="ARBA" id="ARBA00048543"/>
    </source>
</evidence>
<dbReference type="HAMAP" id="MF_00183">
    <property type="entry name" value="DXP_reductoisom"/>
    <property type="match status" value="1"/>
</dbReference>
<dbReference type="InterPro" id="IPR026877">
    <property type="entry name" value="DXPR_C"/>
</dbReference>
<dbReference type="Pfam" id="PF02670">
    <property type="entry name" value="DXP_reductoisom"/>
    <property type="match status" value="1"/>
</dbReference>
<keyword evidence="8 15" id="KW-0560">Oxidoreductase</keyword>
<evidence type="ECO:0000259" key="14">
    <source>
        <dbReference type="Pfam" id="PF13288"/>
    </source>
</evidence>
<keyword evidence="10" id="KW-0414">Isoprene biosynthesis</keyword>
<evidence type="ECO:0000256" key="10">
    <source>
        <dbReference type="ARBA" id="ARBA00023229"/>
    </source>
</evidence>
<keyword evidence="7" id="KW-0521">NADP</keyword>
<dbReference type="SUPFAM" id="SSF51735">
    <property type="entry name" value="NAD(P)-binding Rossmann-fold domains"/>
    <property type="match status" value="1"/>
</dbReference>
<keyword evidence="6" id="KW-0479">Metal-binding</keyword>
<dbReference type="Pfam" id="PF13288">
    <property type="entry name" value="DXPR_C"/>
    <property type="match status" value="1"/>
</dbReference>
<keyword evidence="9" id="KW-0464">Manganese</keyword>
<evidence type="ECO:0000256" key="2">
    <source>
        <dbReference type="ARBA" id="ARBA00001946"/>
    </source>
</evidence>
<dbReference type="InterPro" id="IPR013644">
    <property type="entry name" value="DXP_reductoisomerase_C"/>
</dbReference>
<evidence type="ECO:0000259" key="12">
    <source>
        <dbReference type="Pfam" id="PF02670"/>
    </source>
</evidence>
<accession>A0A3B1DKV7</accession>
<dbReference type="GO" id="GO:0051484">
    <property type="term" value="P:isopentenyl diphosphate biosynthetic process, methylerythritol 4-phosphate pathway involved in terpenoid biosynthetic process"/>
    <property type="evidence" value="ECO:0007669"/>
    <property type="project" value="TreeGrafter"/>
</dbReference>
<comment type="catalytic activity">
    <reaction evidence="11">
        <text>2-C-methyl-D-erythritol 4-phosphate + NADP(+) = 1-deoxy-D-xylulose 5-phosphate + NADPH + H(+)</text>
        <dbReference type="Rhea" id="RHEA:13717"/>
        <dbReference type="ChEBI" id="CHEBI:15378"/>
        <dbReference type="ChEBI" id="CHEBI:57783"/>
        <dbReference type="ChEBI" id="CHEBI:57792"/>
        <dbReference type="ChEBI" id="CHEBI:58262"/>
        <dbReference type="ChEBI" id="CHEBI:58349"/>
        <dbReference type="EC" id="1.1.1.267"/>
    </reaction>
    <physiologicalReaction direction="right-to-left" evidence="11">
        <dbReference type="Rhea" id="RHEA:13719"/>
    </physiologicalReaction>
</comment>
<dbReference type="PIRSF" id="PIRSF006205">
    <property type="entry name" value="Dxp_reductismrs"/>
    <property type="match status" value="1"/>
</dbReference>
<gene>
    <name evidence="15" type="ORF">MNBD_PLANCTO02-524</name>
</gene>
<evidence type="ECO:0000256" key="5">
    <source>
        <dbReference type="ARBA" id="ARBA00012366"/>
    </source>
</evidence>
<dbReference type="GO" id="GO:0016853">
    <property type="term" value="F:isomerase activity"/>
    <property type="evidence" value="ECO:0007669"/>
    <property type="project" value="UniProtKB-KW"/>
</dbReference>
<protein>
    <recommendedName>
        <fullName evidence="5">1-deoxy-D-xylulose-5-phosphate reductoisomerase</fullName>
        <ecNumber evidence="5">1.1.1.267</ecNumber>
    </recommendedName>
</protein>
<comment type="cofactor">
    <cofactor evidence="1">
        <name>Mn(2+)</name>
        <dbReference type="ChEBI" id="CHEBI:29035"/>
    </cofactor>
</comment>
<comment type="similarity">
    <text evidence="4">Belongs to the DXR family.</text>
</comment>
<dbReference type="SUPFAM" id="SSF69055">
    <property type="entry name" value="1-deoxy-D-xylulose-5-phosphate reductoisomerase, C-terminal domain"/>
    <property type="match status" value="1"/>
</dbReference>
<evidence type="ECO:0000259" key="13">
    <source>
        <dbReference type="Pfam" id="PF08436"/>
    </source>
</evidence>
<dbReference type="SUPFAM" id="SSF55347">
    <property type="entry name" value="Glyceraldehyde-3-phosphate dehydrogenase-like, C-terminal domain"/>
    <property type="match status" value="1"/>
</dbReference>
<dbReference type="PANTHER" id="PTHR30525">
    <property type="entry name" value="1-DEOXY-D-XYLULOSE 5-PHOSPHATE REDUCTOISOMERASE"/>
    <property type="match status" value="1"/>
</dbReference>
<feature type="domain" description="1-deoxy-D-xylulose 5-phosphate reductoisomerase C-terminal" evidence="13">
    <location>
        <begin position="154"/>
        <end position="237"/>
    </location>
</feature>
<evidence type="ECO:0000256" key="3">
    <source>
        <dbReference type="ARBA" id="ARBA00005094"/>
    </source>
</evidence>
<dbReference type="FunFam" id="3.40.50.720:FF:000045">
    <property type="entry name" value="1-deoxy-D-xylulose 5-phosphate reductoisomerase"/>
    <property type="match status" value="1"/>
</dbReference>
<dbReference type="Gene3D" id="3.40.50.720">
    <property type="entry name" value="NAD(P)-binding Rossmann-like Domain"/>
    <property type="match status" value="1"/>
</dbReference>
<proteinExistence type="inferred from homology"/>
<comment type="pathway">
    <text evidence="3">Isoprenoid biosynthesis; isopentenyl diphosphate biosynthesis via DXP pathway; isopentenyl diphosphate from 1-deoxy-D-xylulose 5-phosphate: step 1/6.</text>
</comment>